<evidence type="ECO:0000256" key="5">
    <source>
        <dbReference type="ARBA" id="ARBA00022840"/>
    </source>
</evidence>
<dbReference type="EMBL" id="CP030918">
    <property type="protein sequence ID" value="AXC50611.1"/>
    <property type="molecule type" value="Genomic_DNA"/>
</dbReference>
<dbReference type="PROSITE" id="PS00211">
    <property type="entry name" value="ABC_TRANSPORTER_1"/>
    <property type="match status" value="1"/>
</dbReference>
<dbReference type="SMART" id="SM00382">
    <property type="entry name" value="AAA"/>
    <property type="match status" value="1"/>
</dbReference>
<evidence type="ECO:0000256" key="1">
    <source>
        <dbReference type="ARBA" id="ARBA00005417"/>
    </source>
</evidence>
<dbReference type="Pfam" id="PF00005">
    <property type="entry name" value="ABC_tran"/>
    <property type="match status" value="1"/>
</dbReference>
<dbReference type="SUPFAM" id="SSF52540">
    <property type="entry name" value="P-loop containing nucleoside triphosphate hydrolases"/>
    <property type="match status" value="1"/>
</dbReference>
<dbReference type="InterPro" id="IPR050763">
    <property type="entry name" value="ABC_transporter_ATP-binding"/>
</dbReference>
<protein>
    <submittedName>
        <fullName evidence="7">ABC transporter ATP-binding protein</fullName>
    </submittedName>
</protein>
<dbReference type="Proteomes" id="UP000252023">
    <property type="component" value="Chromosome"/>
</dbReference>
<dbReference type="PANTHER" id="PTHR42711">
    <property type="entry name" value="ABC TRANSPORTER ATP-BINDING PROTEIN"/>
    <property type="match status" value="1"/>
</dbReference>
<name>A0A344PMK6_9RHOB</name>
<evidence type="ECO:0000256" key="4">
    <source>
        <dbReference type="ARBA" id="ARBA00022741"/>
    </source>
</evidence>
<gene>
    <name evidence="7" type="ORF">DRW48_13770</name>
</gene>
<evidence type="ECO:0000313" key="8">
    <source>
        <dbReference type="Proteomes" id="UP000252023"/>
    </source>
</evidence>
<dbReference type="AlphaFoldDB" id="A0A344PMK6"/>
<evidence type="ECO:0000256" key="2">
    <source>
        <dbReference type="ARBA" id="ARBA00022448"/>
    </source>
</evidence>
<reference evidence="8" key="1">
    <citation type="submission" date="2018-07" db="EMBL/GenBank/DDBJ databases">
        <title>Genome sequencing of Paracoccus sp. SC2-6.</title>
        <authorList>
            <person name="Heo J."/>
            <person name="Kim S.-J."/>
            <person name="Kwon S.-W."/>
        </authorList>
    </citation>
    <scope>NUCLEOTIDE SEQUENCE [LARGE SCALE GENOMIC DNA]</scope>
    <source>
        <strain evidence="8">SC2-6</strain>
    </source>
</reference>
<evidence type="ECO:0000313" key="7">
    <source>
        <dbReference type="EMBL" id="AXC50611.1"/>
    </source>
</evidence>
<dbReference type="GO" id="GO:0016887">
    <property type="term" value="F:ATP hydrolysis activity"/>
    <property type="evidence" value="ECO:0007669"/>
    <property type="project" value="InterPro"/>
</dbReference>
<dbReference type="KEGG" id="pars:DRW48_13770"/>
<dbReference type="GO" id="GO:0005524">
    <property type="term" value="F:ATP binding"/>
    <property type="evidence" value="ECO:0007669"/>
    <property type="project" value="UniProtKB-KW"/>
</dbReference>
<evidence type="ECO:0000256" key="3">
    <source>
        <dbReference type="ARBA" id="ARBA00022458"/>
    </source>
</evidence>
<evidence type="ECO:0000259" key="6">
    <source>
        <dbReference type="PROSITE" id="PS50893"/>
    </source>
</evidence>
<dbReference type="PROSITE" id="PS50893">
    <property type="entry name" value="ABC_TRANSPORTER_2"/>
    <property type="match status" value="1"/>
</dbReference>
<dbReference type="InterPro" id="IPR003593">
    <property type="entry name" value="AAA+_ATPase"/>
</dbReference>
<dbReference type="InterPro" id="IPR017871">
    <property type="entry name" value="ABC_transporter-like_CS"/>
</dbReference>
<sequence length="332" mass="36112">MFSIPTLASLPPAVQVRDLSLSYGSTLALDDVSMTVAPGSSFALLGPNGAGKTTLMSVLATLLPPGRGLAQVAGHDVVKAPLKVRKAIGMVFQDASLDDRLSAEENLDFHGRVYGMGPRARAQAIDRMLALVDLEDWRESIVRSFSGGMKRRLEIARALMHDPQILFLDEPTVGLDAQTRARIWVYLNAMRRERGLTLLTTTHYIEEVEGADQICIIDEGRIIAQGTPDELKTTLGHAFLHVKPASPDDREALIAAYPQARVLEDGALAIPAGGDQFGADFLARFGNRLSEMRYEAPTLEGVFLSLTGRALRDRADGERAAQRDAGRRAGRR</sequence>
<comment type="similarity">
    <text evidence="1">Belongs to the ABC transporter superfamily.</text>
</comment>
<feature type="domain" description="ABC transporter" evidence="6">
    <location>
        <begin position="14"/>
        <end position="244"/>
    </location>
</feature>
<proteinExistence type="inferred from homology"/>
<dbReference type="InterPro" id="IPR003439">
    <property type="entry name" value="ABC_transporter-like_ATP-bd"/>
</dbReference>
<dbReference type="InterPro" id="IPR027417">
    <property type="entry name" value="P-loop_NTPase"/>
</dbReference>
<dbReference type="PANTHER" id="PTHR42711:SF5">
    <property type="entry name" value="ABC TRANSPORTER ATP-BINDING PROTEIN NATA"/>
    <property type="match status" value="1"/>
</dbReference>
<accession>A0A344PMK6</accession>
<keyword evidence="3" id="KW-0536">Nodulation</keyword>
<keyword evidence="8" id="KW-1185">Reference proteome</keyword>
<dbReference type="OrthoDB" id="9778547at2"/>
<keyword evidence="4" id="KW-0547">Nucleotide-binding</keyword>
<keyword evidence="2" id="KW-0813">Transport</keyword>
<dbReference type="Gene3D" id="3.40.50.300">
    <property type="entry name" value="P-loop containing nucleotide triphosphate hydrolases"/>
    <property type="match status" value="1"/>
</dbReference>
<keyword evidence="5 7" id="KW-0067">ATP-binding</keyword>
<dbReference type="RefSeq" id="WP_114076928.1">
    <property type="nucleotide sequence ID" value="NZ_CP030918.1"/>
</dbReference>
<organism evidence="7 8">
    <name type="scientific">Paracoccus suum</name>
    <dbReference type="NCBI Taxonomy" id="2259340"/>
    <lineage>
        <taxon>Bacteria</taxon>
        <taxon>Pseudomonadati</taxon>
        <taxon>Pseudomonadota</taxon>
        <taxon>Alphaproteobacteria</taxon>
        <taxon>Rhodobacterales</taxon>
        <taxon>Paracoccaceae</taxon>
        <taxon>Paracoccus</taxon>
    </lineage>
</organism>